<dbReference type="Proteomes" id="UP000267606">
    <property type="component" value="Unassembled WGS sequence"/>
</dbReference>
<dbReference type="PANTHER" id="PTHR23106">
    <property type="entry name" value="ANGIOGENIC FACTOR WITH G PATCH AND FHA DOMAINS 1"/>
    <property type="match status" value="1"/>
</dbReference>
<dbReference type="Pfam" id="PF17780">
    <property type="entry name" value="OCRE"/>
    <property type="match status" value="1"/>
</dbReference>
<evidence type="ECO:0000313" key="3">
    <source>
        <dbReference type="Proteomes" id="UP000267606"/>
    </source>
</evidence>
<reference evidence="2 3" key="2">
    <citation type="submission" date="2018-11" db="EMBL/GenBank/DDBJ databases">
        <authorList>
            <consortium name="Pathogen Informatics"/>
        </authorList>
    </citation>
    <scope>NUCLEOTIDE SEQUENCE [LARGE SCALE GENOMIC DNA]</scope>
</reference>
<dbReference type="AlphaFoldDB" id="A0A183HV13"/>
<protein>
    <submittedName>
        <fullName evidence="4">OCRE domain-containing protein</fullName>
    </submittedName>
</protein>
<evidence type="ECO:0000259" key="1">
    <source>
        <dbReference type="Pfam" id="PF17780"/>
    </source>
</evidence>
<organism evidence="4">
    <name type="scientific">Onchocerca flexuosa</name>
    <dbReference type="NCBI Taxonomy" id="387005"/>
    <lineage>
        <taxon>Eukaryota</taxon>
        <taxon>Metazoa</taxon>
        <taxon>Ecdysozoa</taxon>
        <taxon>Nematoda</taxon>
        <taxon>Chromadorea</taxon>
        <taxon>Rhabditida</taxon>
        <taxon>Spirurina</taxon>
        <taxon>Spiruromorpha</taxon>
        <taxon>Filarioidea</taxon>
        <taxon>Onchocercidae</taxon>
        <taxon>Onchocerca</taxon>
    </lineage>
</organism>
<dbReference type="PANTHER" id="PTHR23106:SF24">
    <property type="entry name" value="ANGIOGENIC FACTOR WITH G PATCH AND FHA DOMAINS 1"/>
    <property type="match status" value="1"/>
</dbReference>
<dbReference type="STRING" id="387005.A0A183HV13"/>
<dbReference type="EMBL" id="UZAJ01016230">
    <property type="protein sequence ID" value="VDO75627.1"/>
    <property type="molecule type" value="Genomic_DNA"/>
</dbReference>
<sequence>MYHLPTDNMSIADVLRQTANAFLRDKYLQGFEFHEDCKLYYNPVTGYYYDQNTALFYHPSTNCYYYYNSQTDNYVYYTRIPCEHIWTDKLAERKAVAMLGMFPSNIVHKFTIIKGKQLRISGYNFILENIVSHS</sequence>
<evidence type="ECO:0000313" key="2">
    <source>
        <dbReference type="EMBL" id="VDO75627.1"/>
    </source>
</evidence>
<reference evidence="4" key="1">
    <citation type="submission" date="2016-06" db="UniProtKB">
        <authorList>
            <consortium name="WormBaseParasite"/>
        </authorList>
    </citation>
    <scope>IDENTIFICATION</scope>
</reference>
<feature type="domain" description="OCRE" evidence="1">
    <location>
        <begin position="29"/>
        <end position="77"/>
    </location>
</feature>
<gene>
    <name evidence="2" type="ORF">OFLC_LOCUS11321</name>
</gene>
<evidence type="ECO:0000313" key="4">
    <source>
        <dbReference type="WBParaSite" id="OFLC_0001132501-mRNA-1"/>
    </source>
</evidence>
<dbReference type="WBParaSite" id="OFLC_0001132501-mRNA-1">
    <property type="protein sequence ID" value="OFLC_0001132501-mRNA-1"/>
    <property type="gene ID" value="OFLC_0001132501"/>
</dbReference>
<accession>A0A183HV13</accession>
<proteinExistence type="predicted"/>
<name>A0A183HV13_9BILA</name>
<dbReference type="InterPro" id="IPR053027">
    <property type="entry name" value="AGGF1"/>
</dbReference>
<dbReference type="InterPro" id="IPR041591">
    <property type="entry name" value="OCRE"/>
</dbReference>
<keyword evidence="3" id="KW-1185">Reference proteome</keyword>